<dbReference type="AlphaFoldDB" id="A0A4P7CWJ5"/>
<gene>
    <name evidence="1" type="ORF">E1956_26465</name>
</gene>
<dbReference type="RefSeq" id="WP_134754363.1">
    <property type="nucleotide sequence ID" value="NZ_CP038149.1"/>
</dbReference>
<reference evidence="1 2" key="1">
    <citation type="submission" date="2019-03" db="EMBL/GenBank/DDBJ databases">
        <title>Paraburkholderia sp. 7MH5, isolated from subtropical forest soil.</title>
        <authorList>
            <person name="Gao Z.-H."/>
            <person name="Qiu L.-H."/>
        </authorList>
    </citation>
    <scope>NUCLEOTIDE SEQUENCE [LARGE SCALE GENOMIC DNA]</scope>
    <source>
        <strain evidence="1 2">7MH5</strain>
    </source>
</reference>
<protein>
    <submittedName>
        <fullName evidence="1">Uncharacterized protein</fullName>
    </submittedName>
</protein>
<proteinExistence type="predicted"/>
<dbReference type="Proteomes" id="UP000295727">
    <property type="component" value="Chromosome 2"/>
</dbReference>
<accession>A0A4P7CWJ5</accession>
<name>A0A4P7CWJ5_9BURK</name>
<evidence type="ECO:0000313" key="2">
    <source>
        <dbReference type="Proteomes" id="UP000295727"/>
    </source>
</evidence>
<dbReference type="EMBL" id="CP038149">
    <property type="protein sequence ID" value="QBR00576.1"/>
    <property type="molecule type" value="Genomic_DNA"/>
</dbReference>
<sequence length="87" mass="9636">MLVVPLAVWVATSSVPDRIVEPTGSRSRCDASLTAIALAHENCQDLPFSLREFLVLPVRDRHALFAITSSSLNKSKVCYLSKFNIDF</sequence>
<evidence type="ECO:0000313" key="1">
    <source>
        <dbReference type="EMBL" id="QBR00576.1"/>
    </source>
</evidence>
<organism evidence="1 2">
    <name type="scientific">Paraburkholderia pallida</name>
    <dbReference type="NCBI Taxonomy" id="2547399"/>
    <lineage>
        <taxon>Bacteria</taxon>
        <taxon>Pseudomonadati</taxon>
        <taxon>Pseudomonadota</taxon>
        <taxon>Betaproteobacteria</taxon>
        <taxon>Burkholderiales</taxon>
        <taxon>Burkholderiaceae</taxon>
        <taxon>Paraburkholderia</taxon>
    </lineage>
</organism>
<dbReference type="KEGG" id="ppai:E1956_26465"/>
<keyword evidence="2" id="KW-1185">Reference proteome</keyword>